<dbReference type="AlphaFoldDB" id="A0A9D1XLR0"/>
<sequence>MIAITDNSEYFNVEITQELYDSIIKLINFKKIRCTCGQKGTLVKIGTYPRHYKIPDRKICIQIQRVMCKHCGRTHAVLVQNMVPSSMLLVATQIEILKSYYNHSLVDFLDQHSAIDLSNIYYVVKNYEKKWKIYLESANLSLESNESNIVNYFLDHHHSQFMQMKRNINIIKY</sequence>
<proteinExistence type="predicted"/>
<evidence type="ECO:0000259" key="1">
    <source>
        <dbReference type="Pfam" id="PF20020"/>
    </source>
</evidence>
<dbReference type="Proteomes" id="UP000886724">
    <property type="component" value="Unassembled WGS sequence"/>
</dbReference>
<name>A0A9D1XLR0_9FIRM</name>
<organism evidence="2 3">
    <name type="scientific">Candidatus Erysipelatoclostridium merdavium</name>
    <dbReference type="NCBI Taxonomy" id="2838566"/>
    <lineage>
        <taxon>Bacteria</taxon>
        <taxon>Bacillati</taxon>
        <taxon>Bacillota</taxon>
        <taxon>Erysipelotrichia</taxon>
        <taxon>Erysipelotrichales</taxon>
        <taxon>Erysipelotrichales incertae sedis</taxon>
    </lineage>
</organism>
<dbReference type="Pfam" id="PF20020">
    <property type="entry name" value="DUF6431"/>
    <property type="match status" value="1"/>
</dbReference>
<protein>
    <recommendedName>
        <fullName evidence="1">DUF6431 domain-containing protein</fullName>
    </recommendedName>
</protein>
<reference evidence="2" key="1">
    <citation type="journal article" date="2021" name="PeerJ">
        <title>Extensive microbial diversity within the chicken gut microbiome revealed by metagenomics and culture.</title>
        <authorList>
            <person name="Gilroy R."/>
            <person name="Ravi A."/>
            <person name="Getino M."/>
            <person name="Pursley I."/>
            <person name="Horton D.L."/>
            <person name="Alikhan N.F."/>
            <person name="Baker D."/>
            <person name="Gharbi K."/>
            <person name="Hall N."/>
            <person name="Watson M."/>
            <person name="Adriaenssens E.M."/>
            <person name="Foster-Nyarko E."/>
            <person name="Jarju S."/>
            <person name="Secka A."/>
            <person name="Antonio M."/>
            <person name="Oren A."/>
            <person name="Chaudhuri R.R."/>
            <person name="La Ragione R."/>
            <person name="Hildebrand F."/>
            <person name="Pallen M.J."/>
        </authorList>
    </citation>
    <scope>NUCLEOTIDE SEQUENCE</scope>
    <source>
        <strain evidence="2">ChiGjej1B1-14440</strain>
    </source>
</reference>
<feature type="domain" description="DUF6431" evidence="1">
    <location>
        <begin position="36"/>
        <end position="86"/>
    </location>
</feature>
<reference evidence="2" key="2">
    <citation type="submission" date="2021-04" db="EMBL/GenBank/DDBJ databases">
        <authorList>
            <person name="Gilroy R."/>
        </authorList>
    </citation>
    <scope>NUCLEOTIDE SEQUENCE</scope>
    <source>
        <strain evidence="2">ChiGjej1B1-14440</strain>
    </source>
</reference>
<accession>A0A9D1XLR0</accession>
<evidence type="ECO:0000313" key="2">
    <source>
        <dbReference type="EMBL" id="HIX81767.1"/>
    </source>
</evidence>
<dbReference type="InterPro" id="IPR045536">
    <property type="entry name" value="DUF6431"/>
</dbReference>
<comment type="caution">
    <text evidence="2">The sequence shown here is derived from an EMBL/GenBank/DDBJ whole genome shotgun (WGS) entry which is preliminary data.</text>
</comment>
<evidence type="ECO:0000313" key="3">
    <source>
        <dbReference type="Proteomes" id="UP000886724"/>
    </source>
</evidence>
<dbReference type="EMBL" id="DXET01000160">
    <property type="protein sequence ID" value="HIX81767.1"/>
    <property type="molecule type" value="Genomic_DNA"/>
</dbReference>
<gene>
    <name evidence="2" type="ORF">H9980_07340</name>
</gene>